<name>A0A077LWJ0_9MICO</name>
<dbReference type="Proteomes" id="UP000035721">
    <property type="component" value="Unassembled WGS sequence"/>
</dbReference>
<organism evidence="2 3">
    <name type="scientific">Nostocoides japonicum T1-X7</name>
    <dbReference type="NCBI Taxonomy" id="1194083"/>
    <lineage>
        <taxon>Bacteria</taxon>
        <taxon>Bacillati</taxon>
        <taxon>Actinomycetota</taxon>
        <taxon>Actinomycetes</taxon>
        <taxon>Micrococcales</taxon>
        <taxon>Intrasporangiaceae</taxon>
        <taxon>Nostocoides</taxon>
    </lineage>
</organism>
<gene>
    <name evidence="2" type="ORF">BN12_1230007</name>
</gene>
<evidence type="ECO:0000313" key="2">
    <source>
        <dbReference type="EMBL" id="CCH76384.1"/>
    </source>
</evidence>
<proteinExistence type="predicted"/>
<keyword evidence="3" id="KW-1185">Reference proteome</keyword>
<dbReference type="AlphaFoldDB" id="A0A077LWJ0"/>
<feature type="compositionally biased region" description="Basic and acidic residues" evidence="1">
    <location>
        <begin position="61"/>
        <end position="71"/>
    </location>
</feature>
<accession>A0A077LWJ0</accession>
<evidence type="ECO:0000313" key="3">
    <source>
        <dbReference type="Proteomes" id="UP000035721"/>
    </source>
</evidence>
<sequence>MPERQRVDTRLGWSAGGQLRVDWRRGPDWVPDRQTWHRIQGIREVEPTEGHPMPAWSIRPCARDVGDGAGG</sequence>
<feature type="region of interest" description="Disordered" evidence="1">
    <location>
        <begin position="47"/>
        <end position="71"/>
    </location>
</feature>
<comment type="caution">
    <text evidence="2">The sequence shown here is derived from an EMBL/GenBank/DDBJ whole genome shotgun (WGS) entry which is preliminary data.</text>
</comment>
<dbReference type="EMBL" id="CAJB01000028">
    <property type="protein sequence ID" value="CCH76384.1"/>
    <property type="molecule type" value="Genomic_DNA"/>
</dbReference>
<reference evidence="2 3" key="1">
    <citation type="journal article" date="2013" name="ISME J.">
        <title>A metabolic model for members of the genus Tetrasphaera involved in enhanced biological phosphorus removal.</title>
        <authorList>
            <person name="Kristiansen R."/>
            <person name="Nguyen H.T.T."/>
            <person name="Saunders A.M."/>
            <person name="Nielsen J.L."/>
            <person name="Wimmer R."/>
            <person name="Le V.Q."/>
            <person name="McIlroy S.J."/>
            <person name="Petrovski S."/>
            <person name="Seviour R.J."/>
            <person name="Calteau A."/>
            <person name="Nielsen K.L."/>
            <person name="Nielsen P.H."/>
        </authorList>
    </citation>
    <scope>NUCLEOTIDE SEQUENCE [LARGE SCALE GENOMIC DNA]</scope>
    <source>
        <strain evidence="2 3">T1-X7</strain>
    </source>
</reference>
<evidence type="ECO:0000256" key="1">
    <source>
        <dbReference type="SAM" id="MobiDB-lite"/>
    </source>
</evidence>
<protein>
    <submittedName>
        <fullName evidence="2">Uncharacterized protein</fullName>
    </submittedName>
</protein>